<reference evidence="3 4" key="1">
    <citation type="submission" date="2015-09" db="EMBL/GenBank/DDBJ databases">
        <authorList>
            <consortium name="Pathogen Informatics"/>
        </authorList>
    </citation>
    <scope>NUCLEOTIDE SEQUENCE [LARGE SCALE GENOMIC DNA]</scope>
    <source>
        <strain evidence="3 4">2789STDY5608866</strain>
    </source>
</reference>
<proteinExistence type="predicted"/>
<name>A0A173XE81_9FIRM</name>
<organism evidence="3 4">
    <name type="scientific">Dorea longicatena</name>
    <dbReference type="NCBI Taxonomy" id="88431"/>
    <lineage>
        <taxon>Bacteria</taxon>
        <taxon>Bacillati</taxon>
        <taxon>Bacillota</taxon>
        <taxon>Clostridia</taxon>
        <taxon>Lachnospirales</taxon>
        <taxon>Lachnospiraceae</taxon>
        <taxon>Dorea</taxon>
    </lineage>
</organism>
<dbReference type="InterPro" id="IPR022464">
    <property type="entry name" value="Strep_pil_isopept_link"/>
</dbReference>
<evidence type="ECO:0000256" key="2">
    <source>
        <dbReference type="SAM" id="Phobius"/>
    </source>
</evidence>
<gene>
    <name evidence="3" type="ORF">ERS852423_00631</name>
</gene>
<sequence>MRTTRLTKIAMVIFLSIIFFLGVQKPVLAAGKNTTVKIPVEQIFEVNNSADADKTGSYVLIADQIQNPMPEGSNRRTFTWNMSGNSSTELIMNVGQAGEYHYKLYQATENKENYTYDSKTYDVTIEGFFDSNNELMAVTVVKNENGDKVSKVSFKNSYTGQTGKNQNPVPSSPRSKDIIHNGSPVKTGDDSPVAGYLFLFFGSVICLCGLLMEKQKNRKGDAKNEA</sequence>
<evidence type="ECO:0000313" key="4">
    <source>
        <dbReference type="Proteomes" id="UP000095439"/>
    </source>
</evidence>
<evidence type="ECO:0000256" key="1">
    <source>
        <dbReference type="SAM" id="MobiDB-lite"/>
    </source>
</evidence>
<feature type="region of interest" description="Disordered" evidence="1">
    <location>
        <begin position="155"/>
        <end position="187"/>
    </location>
</feature>
<evidence type="ECO:0000313" key="3">
    <source>
        <dbReference type="EMBL" id="CUN50019.1"/>
    </source>
</evidence>
<feature type="compositionally biased region" description="Polar residues" evidence="1">
    <location>
        <begin position="155"/>
        <end position="173"/>
    </location>
</feature>
<dbReference type="NCBIfam" id="TIGR03786">
    <property type="entry name" value="strep_pil_rpt"/>
    <property type="match status" value="1"/>
</dbReference>
<accession>A0A173XE81</accession>
<dbReference type="EMBL" id="CYYY01000002">
    <property type="protein sequence ID" value="CUN50019.1"/>
    <property type="molecule type" value="Genomic_DNA"/>
</dbReference>
<protein>
    <submittedName>
        <fullName evidence="3">Streptococcal pilin isopeptide linkage domain</fullName>
    </submittedName>
</protein>
<dbReference type="InterPro" id="IPR038174">
    <property type="entry name" value="Strep_pil_link_sf"/>
</dbReference>
<keyword evidence="2" id="KW-0812">Transmembrane</keyword>
<dbReference type="Gene3D" id="2.60.40.3050">
    <property type="match status" value="1"/>
</dbReference>
<dbReference type="AlphaFoldDB" id="A0A173XE81"/>
<keyword evidence="2" id="KW-0472">Membrane</keyword>
<dbReference type="RefSeq" id="WP_055180601.1">
    <property type="nucleotide sequence ID" value="NZ_CABIWY010000002.1"/>
</dbReference>
<dbReference type="Proteomes" id="UP000095439">
    <property type="component" value="Unassembled WGS sequence"/>
</dbReference>
<feature type="transmembrane region" description="Helical" evidence="2">
    <location>
        <begin position="193"/>
        <end position="212"/>
    </location>
</feature>
<keyword evidence="2" id="KW-1133">Transmembrane helix</keyword>